<sequence>MGRGSFDSQKGGGSNGGGLRPWVTPVTESTAGVCGGQGESAIAMVDETENYLGGNDRIELRSRMV</sequence>
<comment type="caution">
    <text evidence="2">The sequence shown here is derived from an EMBL/GenBank/DDBJ whole genome shotgun (WGS) entry which is preliminary data.</text>
</comment>
<accession>A0AAW2VH70</accession>
<feature type="compositionally biased region" description="Gly residues" evidence="1">
    <location>
        <begin position="10"/>
        <end position="19"/>
    </location>
</feature>
<feature type="region of interest" description="Disordered" evidence="1">
    <location>
        <begin position="1"/>
        <end position="24"/>
    </location>
</feature>
<reference evidence="2" key="2">
    <citation type="journal article" date="2024" name="Plant">
        <title>Genomic evolution and insights into agronomic trait innovations of Sesamum species.</title>
        <authorList>
            <person name="Miao H."/>
            <person name="Wang L."/>
            <person name="Qu L."/>
            <person name="Liu H."/>
            <person name="Sun Y."/>
            <person name="Le M."/>
            <person name="Wang Q."/>
            <person name="Wei S."/>
            <person name="Zheng Y."/>
            <person name="Lin W."/>
            <person name="Duan Y."/>
            <person name="Cao H."/>
            <person name="Xiong S."/>
            <person name="Wang X."/>
            <person name="Wei L."/>
            <person name="Li C."/>
            <person name="Ma Q."/>
            <person name="Ju M."/>
            <person name="Zhao R."/>
            <person name="Li G."/>
            <person name="Mu C."/>
            <person name="Tian Q."/>
            <person name="Mei H."/>
            <person name="Zhang T."/>
            <person name="Gao T."/>
            <person name="Zhang H."/>
        </authorList>
    </citation>
    <scope>NUCLEOTIDE SEQUENCE</scope>
    <source>
        <strain evidence="2">KEN1</strain>
    </source>
</reference>
<gene>
    <name evidence="2" type="ORF">Slati_3004200</name>
</gene>
<evidence type="ECO:0000313" key="2">
    <source>
        <dbReference type="EMBL" id="KAL0428294.1"/>
    </source>
</evidence>
<protein>
    <submittedName>
        <fullName evidence="2">Uncharacterized protein</fullName>
    </submittedName>
</protein>
<proteinExistence type="predicted"/>
<dbReference type="EMBL" id="JACGWN010000010">
    <property type="protein sequence ID" value="KAL0428294.1"/>
    <property type="molecule type" value="Genomic_DNA"/>
</dbReference>
<organism evidence="2">
    <name type="scientific">Sesamum latifolium</name>
    <dbReference type="NCBI Taxonomy" id="2727402"/>
    <lineage>
        <taxon>Eukaryota</taxon>
        <taxon>Viridiplantae</taxon>
        <taxon>Streptophyta</taxon>
        <taxon>Embryophyta</taxon>
        <taxon>Tracheophyta</taxon>
        <taxon>Spermatophyta</taxon>
        <taxon>Magnoliopsida</taxon>
        <taxon>eudicotyledons</taxon>
        <taxon>Gunneridae</taxon>
        <taxon>Pentapetalae</taxon>
        <taxon>asterids</taxon>
        <taxon>lamiids</taxon>
        <taxon>Lamiales</taxon>
        <taxon>Pedaliaceae</taxon>
        <taxon>Sesamum</taxon>
    </lineage>
</organism>
<evidence type="ECO:0000256" key="1">
    <source>
        <dbReference type="SAM" id="MobiDB-lite"/>
    </source>
</evidence>
<reference evidence="2" key="1">
    <citation type="submission" date="2020-06" db="EMBL/GenBank/DDBJ databases">
        <authorList>
            <person name="Li T."/>
            <person name="Hu X."/>
            <person name="Zhang T."/>
            <person name="Song X."/>
            <person name="Zhang H."/>
            <person name="Dai N."/>
            <person name="Sheng W."/>
            <person name="Hou X."/>
            <person name="Wei L."/>
        </authorList>
    </citation>
    <scope>NUCLEOTIDE SEQUENCE</scope>
    <source>
        <strain evidence="2">KEN1</strain>
        <tissue evidence="2">Leaf</tissue>
    </source>
</reference>
<dbReference type="AlphaFoldDB" id="A0AAW2VH70"/>
<name>A0AAW2VH70_9LAMI</name>